<feature type="transmembrane region" description="Helical" evidence="5">
    <location>
        <begin position="466"/>
        <end position="487"/>
    </location>
</feature>
<keyword evidence="7" id="KW-1185">Reference proteome</keyword>
<name>A0AAV9UTC0_9PEZI</name>
<dbReference type="GO" id="GO:0016020">
    <property type="term" value="C:membrane"/>
    <property type="evidence" value="ECO:0007669"/>
    <property type="project" value="UniProtKB-SubCell"/>
</dbReference>
<dbReference type="Proteomes" id="UP001373714">
    <property type="component" value="Unassembled WGS sequence"/>
</dbReference>
<evidence type="ECO:0000256" key="2">
    <source>
        <dbReference type="ARBA" id="ARBA00022692"/>
    </source>
</evidence>
<accession>A0AAV9UTC0</accession>
<sequence length="488" mass="55452">MDHQPTESKRQCKNTATYGEYIKYRQQANPCITGSENFIKNTILPTDSCRIYALEYAIGEKETDRSREVQQVHPDDISSVLAPPPPSIRRRIIIIEDLHPSMIETLGESLDIDPICLADYLRTNNENFENMPSPPAVSLPPSHAMTRENWFNIHFQQIISLGTEETFRDAPWILKTSANVSRNVRRLLPISGRQIGIVRGCCSMFVKTTCQYCIGIIFVDSTTADIDCGPSIGRVPKIPFHGGIEDFRRPLSFSEFQSSRRHLNASAATTSTSLLHIVKDALAKSPPVLEGDRLCILDLAYYPVRTVIGEWMLYTQVLGRYIGHYECSFIDTKAVPHNVHENNDMADVRRWRHRVIQTRSMIQSTRQFIKYRLEQLKPAKPERGPWDLVLRDLDYLSSRIEFQGLSLESLVPVVTSVYQLLDSRRSIAEAVNVRRLTIIALIFVPLSWVASVFSMGEDFAPGQPKFWLYFVVSIPLCAVIVAFSFIAV</sequence>
<comment type="caution">
    <text evidence="6">The sequence shown here is derived from an EMBL/GenBank/DDBJ whole genome shotgun (WGS) entry which is preliminary data.</text>
</comment>
<dbReference type="AlphaFoldDB" id="A0AAV9UTC0"/>
<comment type="subcellular location">
    <subcellularLocation>
        <location evidence="1">Membrane</location>
        <topology evidence="1">Multi-pass membrane protein</topology>
    </subcellularLocation>
</comment>
<evidence type="ECO:0000256" key="1">
    <source>
        <dbReference type="ARBA" id="ARBA00004141"/>
    </source>
</evidence>
<feature type="transmembrane region" description="Helical" evidence="5">
    <location>
        <begin position="433"/>
        <end position="454"/>
    </location>
</feature>
<dbReference type="Pfam" id="PF01544">
    <property type="entry name" value="CorA"/>
    <property type="match status" value="1"/>
</dbReference>
<dbReference type="Gene3D" id="1.20.58.340">
    <property type="entry name" value="Magnesium transport protein CorA, transmembrane region"/>
    <property type="match status" value="1"/>
</dbReference>
<keyword evidence="2 5" id="KW-0812">Transmembrane</keyword>
<dbReference type="InterPro" id="IPR045863">
    <property type="entry name" value="CorA_TM1_TM2"/>
</dbReference>
<protein>
    <submittedName>
        <fullName evidence="6">Uncharacterized protein</fullName>
    </submittedName>
</protein>
<evidence type="ECO:0000256" key="4">
    <source>
        <dbReference type="ARBA" id="ARBA00023136"/>
    </source>
</evidence>
<evidence type="ECO:0000313" key="6">
    <source>
        <dbReference type="EMBL" id="KAK6349130.1"/>
    </source>
</evidence>
<evidence type="ECO:0000256" key="5">
    <source>
        <dbReference type="SAM" id="Phobius"/>
    </source>
</evidence>
<evidence type="ECO:0000256" key="3">
    <source>
        <dbReference type="ARBA" id="ARBA00022989"/>
    </source>
</evidence>
<keyword evidence="3 5" id="KW-1133">Transmembrane helix</keyword>
<dbReference type="SUPFAM" id="SSF144083">
    <property type="entry name" value="Magnesium transport protein CorA, transmembrane region"/>
    <property type="match status" value="1"/>
</dbReference>
<proteinExistence type="predicted"/>
<keyword evidence="4 5" id="KW-0472">Membrane</keyword>
<gene>
    <name evidence="6" type="ORF">TWF730_009886</name>
</gene>
<organism evidence="6 7">
    <name type="scientific">Orbilia blumenaviensis</name>
    <dbReference type="NCBI Taxonomy" id="1796055"/>
    <lineage>
        <taxon>Eukaryota</taxon>
        <taxon>Fungi</taxon>
        <taxon>Dikarya</taxon>
        <taxon>Ascomycota</taxon>
        <taxon>Pezizomycotina</taxon>
        <taxon>Orbiliomycetes</taxon>
        <taxon>Orbiliales</taxon>
        <taxon>Orbiliaceae</taxon>
        <taxon>Orbilia</taxon>
    </lineage>
</organism>
<dbReference type="GO" id="GO:0046873">
    <property type="term" value="F:metal ion transmembrane transporter activity"/>
    <property type="evidence" value="ECO:0007669"/>
    <property type="project" value="InterPro"/>
</dbReference>
<evidence type="ECO:0000313" key="7">
    <source>
        <dbReference type="Proteomes" id="UP001373714"/>
    </source>
</evidence>
<reference evidence="6 7" key="1">
    <citation type="submission" date="2019-10" db="EMBL/GenBank/DDBJ databases">
        <authorList>
            <person name="Palmer J.M."/>
        </authorList>
    </citation>
    <scope>NUCLEOTIDE SEQUENCE [LARGE SCALE GENOMIC DNA]</scope>
    <source>
        <strain evidence="6 7">TWF730</strain>
    </source>
</reference>
<dbReference type="EMBL" id="JAVHNS010000007">
    <property type="protein sequence ID" value="KAK6349130.1"/>
    <property type="molecule type" value="Genomic_DNA"/>
</dbReference>
<dbReference type="InterPro" id="IPR002523">
    <property type="entry name" value="MgTranspt_CorA/ZnTranspt_ZntB"/>
</dbReference>